<dbReference type="RefSeq" id="WP_249309921.1">
    <property type="nucleotide sequence ID" value="NZ_JACRSZ010000022.1"/>
</dbReference>
<gene>
    <name evidence="1" type="ORF">H8716_15515</name>
</gene>
<dbReference type="EMBL" id="JACRSZ010000022">
    <property type="protein sequence ID" value="MBC8574460.1"/>
    <property type="molecule type" value="Genomic_DNA"/>
</dbReference>
<evidence type="ECO:0000313" key="2">
    <source>
        <dbReference type="Proteomes" id="UP000657421"/>
    </source>
</evidence>
<proteinExistence type="predicted"/>
<accession>A0ABR7NDG9</accession>
<comment type="caution">
    <text evidence="1">The sequence shown here is derived from an EMBL/GenBank/DDBJ whole genome shotgun (WGS) entry which is preliminary data.</text>
</comment>
<keyword evidence="2" id="KW-1185">Reference proteome</keyword>
<sequence length="248" mass="28210">MDLRAALEYVVGLSRPNIYEIEDREGKKHKFSDRSLKQVEASIPVYRADNEIEMNTLTSFLDYIKGKIDTMPGKMIVHVCSPTKVQLYSQLNVNRDREDLVAVTARVPSFSFNKFMDKEAFTIALQSKFIDEHDRALVLKFSGTVEDGTVTEYGDDGVSQKASVKTGIASKSDAIVPNPVKLKPYRTFLEVEQPESDFIFRMKSDKYDGIQCAIFEADGGAWMMEATRRIKEYLQKELAEYPEFTVIS</sequence>
<organism evidence="1 2">
    <name type="scientific">Jingyaoa shaoxingensis</name>
    <dbReference type="NCBI Taxonomy" id="2763671"/>
    <lineage>
        <taxon>Bacteria</taxon>
        <taxon>Bacillati</taxon>
        <taxon>Bacillota</taxon>
        <taxon>Clostridia</taxon>
        <taxon>Lachnospirales</taxon>
        <taxon>Lachnospiraceae</taxon>
        <taxon>Jingyaoa</taxon>
    </lineage>
</organism>
<evidence type="ECO:0000313" key="1">
    <source>
        <dbReference type="EMBL" id="MBC8574460.1"/>
    </source>
</evidence>
<reference evidence="1 2" key="1">
    <citation type="submission" date="2020-08" db="EMBL/GenBank/DDBJ databases">
        <title>Genome public.</title>
        <authorList>
            <person name="Liu C."/>
            <person name="Sun Q."/>
        </authorList>
    </citation>
    <scope>NUCLEOTIDE SEQUENCE [LARGE SCALE GENOMIC DNA]</scope>
    <source>
        <strain evidence="1 2">NSJ-46</strain>
    </source>
</reference>
<protein>
    <submittedName>
        <fullName evidence="1">Uncharacterized protein</fullName>
    </submittedName>
</protein>
<name>A0ABR7NDG9_9FIRM</name>
<dbReference type="Proteomes" id="UP000657421">
    <property type="component" value="Unassembled WGS sequence"/>
</dbReference>